<dbReference type="InterPro" id="IPR051047">
    <property type="entry name" value="AccD/PCCB"/>
</dbReference>
<accession>C7M2F6</accession>
<feature type="domain" description="CoA carboxyltransferase N-terminal" evidence="2">
    <location>
        <begin position="5"/>
        <end position="261"/>
    </location>
</feature>
<dbReference type="PROSITE" id="PS50989">
    <property type="entry name" value="COA_CT_CTER"/>
    <property type="match status" value="1"/>
</dbReference>
<name>C7M2F6_ACIFD</name>
<dbReference type="PANTHER" id="PTHR43842:SF2">
    <property type="entry name" value="PROPIONYL-COA CARBOXYLASE BETA CHAIN, MITOCHONDRIAL"/>
    <property type="match status" value="1"/>
</dbReference>
<dbReference type="InterPro" id="IPR034733">
    <property type="entry name" value="AcCoA_carboxyl_beta"/>
</dbReference>
<dbReference type="KEGG" id="afo:Afer_0231"/>
<dbReference type="InterPro" id="IPR029045">
    <property type="entry name" value="ClpP/crotonase-like_dom_sf"/>
</dbReference>
<protein>
    <submittedName>
        <fullName evidence="4">Carboxyl transferase</fullName>
    </submittedName>
</protein>
<dbReference type="EMBL" id="CP001631">
    <property type="protein sequence ID" value="ACU53200.1"/>
    <property type="molecule type" value="Genomic_DNA"/>
</dbReference>
<keyword evidence="5" id="KW-1185">Reference proteome</keyword>
<dbReference type="GO" id="GO:0004658">
    <property type="term" value="F:propionyl-CoA carboxylase activity"/>
    <property type="evidence" value="ECO:0007669"/>
    <property type="project" value="UniProtKB-ARBA"/>
</dbReference>
<comment type="similarity">
    <text evidence="1">Belongs to the AccD/PCCB family.</text>
</comment>
<dbReference type="STRING" id="525909.Afer_0231"/>
<evidence type="ECO:0000259" key="2">
    <source>
        <dbReference type="PROSITE" id="PS50980"/>
    </source>
</evidence>
<keyword evidence="4" id="KW-0808">Transferase</keyword>
<dbReference type="OrthoDB" id="9803706at2"/>
<dbReference type="RefSeq" id="WP_015797705.1">
    <property type="nucleotide sequence ID" value="NC_013124.1"/>
</dbReference>
<dbReference type="eggNOG" id="COG4799">
    <property type="taxonomic scope" value="Bacteria"/>
</dbReference>
<reference evidence="4 5" key="1">
    <citation type="journal article" date="2009" name="Stand. Genomic Sci.">
        <title>Complete genome sequence of Acidimicrobium ferrooxidans type strain (ICP).</title>
        <authorList>
            <person name="Clum A."/>
            <person name="Nolan M."/>
            <person name="Lang E."/>
            <person name="Glavina Del Rio T."/>
            <person name="Tice H."/>
            <person name="Copeland A."/>
            <person name="Cheng J.F."/>
            <person name="Lucas S."/>
            <person name="Chen F."/>
            <person name="Bruce D."/>
            <person name="Goodwin L."/>
            <person name="Pitluck S."/>
            <person name="Ivanova N."/>
            <person name="Mavrommatis K."/>
            <person name="Mikhailova N."/>
            <person name="Pati A."/>
            <person name="Chen A."/>
            <person name="Palaniappan K."/>
            <person name="Goker M."/>
            <person name="Spring S."/>
            <person name="Land M."/>
            <person name="Hauser L."/>
            <person name="Chang Y.J."/>
            <person name="Jeffries C.C."/>
            <person name="Chain P."/>
            <person name="Bristow J."/>
            <person name="Eisen J.A."/>
            <person name="Markowitz V."/>
            <person name="Hugenholtz P."/>
            <person name="Kyrpides N.C."/>
            <person name="Klenk H.P."/>
            <person name="Lapidus A."/>
        </authorList>
    </citation>
    <scope>NUCLEOTIDE SEQUENCE [LARGE SCALE GENOMIC DNA]</scope>
    <source>
        <strain evidence="5">DSM 10331 / JCM 15462 / NBRC 103882 / ICP</strain>
    </source>
</reference>
<dbReference type="GO" id="GO:0003989">
    <property type="term" value="F:acetyl-CoA carboxylase activity"/>
    <property type="evidence" value="ECO:0007669"/>
    <property type="project" value="UniProtKB-ARBA"/>
</dbReference>
<proteinExistence type="inferred from homology"/>
<evidence type="ECO:0000313" key="5">
    <source>
        <dbReference type="Proteomes" id="UP000000771"/>
    </source>
</evidence>
<evidence type="ECO:0000259" key="3">
    <source>
        <dbReference type="PROSITE" id="PS50989"/>
    </source>
</evidence>
<dbReference type="FunFam" id="3.90.226.10:FF:000016">
    <property type="entry name" value="Propionyl-CoA carboxylase, beta subunit"/>
    <property type="match status" value="1"/>
</dbReference>
<evidence type="ECO:0000313" key="4">
    <source>
        <dbReference type="EMBL" id="ACU53200.1"/>
    </source>
</evidence>
<dbReference type="PROSITE" id="PS50980">
    <property type="entry name" value="COA_CT_NTER"/>
    <property type="match status" value="1"/>
</dbReference>
<dbReference type="AlphaFoldDB" id="C7M2F6"/>
<dbReference type="GO" id="GO:0016740">
    <property type="term" value="F:transferase activity"/>
    <property type="evidence" value="ECO:0007669"/>
    <property type="project" value="UniProtKB-KW"/>
</dbReference>
<evidence type="ECO:0000256" key="1">
    <source>
        <dbReference type="ARBA" id="ARBA00006102"/>
    </source>
</evidence>
<dbReference type="GO" id="GO:0015977">
    <property type="term" value="P:carbon fixation"/>
    <property type="evidence" value="ECO:0007669"/>
    <property type="project" value="UniProtKB-ARBA"/>
</dbReference>
<feature type="domain" description="CoA carboxyltransferase C-terminal" evidence="3">
    <location>
        <begin position="265"/>
        <end position="514"/>
    </location>
</feature>
<dbReference type="FunFam" id="3.90.226.10:FF:000017">
    <property type="entry name" value="Propionyl-CoA carboxylase subunit beta 5"/>
    <property type="match status" value="1"/>
</dbReference>
<dbReference type="Pfam" id="PF01039">
    <property type="entry name" value="Carboxyl_trans"/>
    <property type="match status" value="1"/>
</dbReference>
<dbReference type="Gene3D" id="3.90.226.10">
    <property type="entry name" value="2-enoyl-CoA Hydratase, Chain A, domain 1"/>
    <property type="match status" value="2"/>
</dbReference>
<gene>
    <name evidence="4" type="ordered locus">Afer_0231</name>
</gene>
<dbReference type="HOGENOM" id="CLU_018822_6_2_11"/>
<dbReference type="InterPro" id="IPR011762">
    <property type="entry name" value="COA_CT_N"/>
</dbReference>
<dbReference type="PANTHER" id="PTHR43842">
    <property type="entry name" value="PROPIONYL-COA CARBOXYLASE BETA CHAIN"/>
    <property type="match status" value="1"/>
</dbReference>
<dbReference type="GO" id="GO:0009317">
    <property type="term" value="C:acetyl-CoA carboxylase complex"/>
    <property type="evidence" value="ECO:0007669"/>
    <property type="project" value="TreeGrafter"/>
</dbReference>
<organism evidence="4 5">
    <name type="scientific">Acidimicrobium ferrooxidans (strain DSM 10331 / JCM 15462 / NBRC 103882 / ICP)</name>
    <dbReference type="NCBI Taxonomy" id="525909"/>
    <lineage>
        <taxon>Bacteria</taxon>
        <taxon>Bacillati</taxon>
        <taxon>Actinomycetota</taxon>
        <taxon>Acidimicrobiia</taxon>
        <taxon>Acidimicrobiales</taxon>
        <taxon>Acidimicrobiaceae</taxon>
        <taxon>Acidimicrobium</taxon>
    </lineage>
</organism>
<sequence>MTHSVAERLEELRRRREEAYHAGSERAVERQHSQGKMTARERVLYLLDEGSFQELDLLARHRAHGLGLEERRPYTDGVITGFGTVNGRKVCVFSQDFTVFGGSLGEVFAEKIHKVMDLAAACGVPMIGLNDGAGARIQEGVVALHSYGGIFRRNVASSGVIPQISVILGPCAGGAVYSPAMTDFIFMVEGTSHMFITGPDVVKTVTGEEVTLEELGGAMSHATKSGVATFVLPDEKSCLDEVRYLLEFLPSNNIEMPPAVQATDDPDREVLSLREVVPDSPNQPYDMHDVIAAVVDDGEYLEYFAHWARNITCGFARLDGKVVGIVANQPSVLAGVLDIDSSEKAARFVRTCDAFNIPLVTFVDVPGFLPGVDQEYGGIIRHGAKLLYAFSEATVPRIQVITRKAYGGAYVVMNSKSIGADFAFAWPSAELAVMGPQGAVEVIHRRELAAAADPTRRRSELIDEYTERYANPYVAAERGYIDDVIDPADTRRVLIGALAMLETKREDLPRRKHGNVPL</sequence>
<dbReference type="SUPFAM" id="SSF52096">
    <property type="entry name" value="ClpP/crotonase"/>
    <property type="match status" value="2"/>
</dbReference>
<dbReference type="InterPro" id="IPR011763">
    <property type="entry name" value="COA_CT_C"/>
</dbReference>
<dbReference type="Proteomes" id="UP000000771">
    <property type="component" value="Chromosome"/>
</dbReference>